<dbReference type="PATRIC" id="fig|411473.3.peg.1724"/>
<keyword evidence="5" id="KW-1185">Reference proteome</keyword>
<dbReference type="PANTHER" id="PTHR44196:SF2">
    <property type="entry name" value="SHORT-CHAIN DEHYDROGENASE-RELATED"/>
    <property type="match status" value="1"/>
</dbReference>
<dbReference type="SUPFAM" id="SSF51735">
    <property type="entry name" value="NAD(P)-binding Rossmann-fold domains"/>
    <property type="match status" value="1"/>
</dbReference>
<proteinExistence type="inferred from homology"/>
<accession>U2KQR9</accession>
<dbReference type="HOGENOM" id="CLU_010194_2_1_9"/>
<comment type="caution">
    <text evidence="4">The sequence shown here is derived from an EMBL/GenBank/DDBJ whole genome shotgun (WGS) entry which is preliminary data.</text>
</comment>
<reference evidence="4 5" key="1">
    <citation type="submission" date="2013-07" db="EMBL/GenBank/DDBJ databases">
        <authorList>
            <person name="Weinstock G."/>
            <person name="Sodergren E."/>
            <person name="Wylie T."/>
            <person name="Fulton L."/>
            <person name="Fulton R."/>
            <person name="Fronick C."/>
            <person name="O'Laughlin M."/>
            <person name="Godfrey J."/>
            <person name="Miner T."/>
            <person name="Herter B."/>
            <person name="Appelbaum E."/>
            <person name="Cordes M."/>
            <person name="Lek S."/>
            <person name="Wollam A."/>
            <person name="Pepin K.H."/>
            <person name="Palsikar V.B."/>
            <person name="Mitreva M."/>
            <person name="Wilson R.K."/>
        </authorList>
    </citation>
    <scope>NUCLEOTIDE SEQUENCE [LARGE SCALE GENOMIC DNA]</scope>
    <source>
        <strain evidence="4 5">ATCC 27760</strain>
    </source>
</reference>
<keyword evidence="2" id="KW-0560">Oxidoreductase</keyword>
<dbReference type="PRINTS" id="PR00081">
    <property type="entry name" value="GDHRDH"/>
</dbReference>
<evidence type="ECO:0000313" key="4">
    <source>
        <dbReference type="EMBL" id="ERJ94430.1"/>
    </source>
</evidence>
<name>U2KQR9_9FIRM</name>
<dbReference type="eggNOG" id="COG0300">
    <property type="taxonomic scope" value="Bacteria"/>
</dbReference>
<dbReference type="RefSeq" id="WP_021683602.1">
    <property type="nucleotide sequence ID" value="NZ_KI260494.1"/>
</dbReference>
<dbReference type="PANTHER" id="PTHR44196">
    <property type="entry name" value="DEHYDROGENASE/REDUCTASE SDR FAMILY MEMBER 7B"/>
    <property type="match status" value="1"/>
</dbReference>
<dbReference type="PIRSF" id="PIRSF000126">
    <property type="entry name" value="11-beta-HSD1"/>
    <property type="match status" value="1"/>
</dbReference>
<evidence type="ECO:0000256" key="2">
    <source>
        <dbReference type="ARBA" id="ARBA00023002"/>
    </source>
</evidence>
<evidence type="ECO:0000313" key="5">
    <source>
        <dbReference type="Proteomes" id="UP000016662"/>
    </source>
</evidence>
<evidence type="ECO:0000256" key="1">
    <source>
        <dbReference type="ARBA" id="ARBA00006484"/>
    </source>
</evidence>
<dbReference type="PRINTS" id="PR00080">
    <property type="entry name" value="SDRFAMILY"/>
</dbReference>
<protein>
    <submittedName>
        <fullName evidence="4">Oxidoreductase, short chain dehydrogenase/reductase family protein</fullName>
    </submittedName>
</protein>
<dbReference type="CDD" id="cd05233">
    <property type="entry name" value="SDR_c"/>
    <property type="match status" value="1"/>
</dbReference>
<dbReference type="AlphaFoldDB" id="U2KQR9"/>
<dbReference type="EMBL" id="AWVF01000254">
    <property type="protein sequence ID" value="ERJ94430.1"/>
    <property type="molecule type" value="Genomic_DNA"/>
</dbReference>
<evidence type="ECO:0000256" key="3">
    <source>
        <dbReference type="RuleBase" id="RU000363"/>
    </source>
</evidence>
<dbReference type="OrthoDB" id="9808814at2"/>
<dbReference type="GeneID" id="93693526"/>
<dbReference type="GO" id="GO:0016491">
    <property type="term" value="F:oxidoreductase activity"/>
    <property type="evidence" value="ECO:0007669"/>
    <property type="project" value="UniProtKB-KW"/>
</dbReference>
<dbReference type="STRING" id="411473.RUMCAL_02088"/>
<dbReference type="Proteomes" id="UP000016662">
    <property type="component" value="Unassembled WGS sequence"/>
</dbReference>
<organism evidence="4 5">
    <name type="scientific">Ruminococcus callidus ATCC 27760</name>
    <dbReference type="NCBI Taxonomy" id="411473"/>
    <lineage>
        <taxon>Bacteria</taxon>
        <taxon>Bacillati</taxon>
        <taxon>Bacillota</taxon>
        <taxon>Clostridia</taxon>
        <taxon>Eubacteriales</taxon>
        <taxon>Oscillospiraceae</taxon>
        <taxon>Ruminococcus</taxon>
    </lineage>
</organism>
<dbReference type="Gene3D" id="3.40.50.720">
    <property type="entry name" value="NAD(P)-binding Rossmann-like Domain"/>
    <property type="match status" value="1"/>
</dbReference>
<sequence length="253" mass="27906">MKALITGATSGIGKAIAQEMSRRGISLILTGRNEEALLRMQETLPVHTEIIALDLAENQAPFTLYEFCRDKHVDILVNNAGFGVFGKFSETALQEELELLQVNVRALHILTKLFLRDFKKRNFGKILNVASSAGFLTGPLFSSYYASKNYVVRLSLAIAEELRREKSRVTISILCPGPVDTGFNDRAGVQFRVKALTPEAVAKEAVFGLLTGKLLIIPGLMMRVGVAASKLVPEKLLSRILYHVQAAKQPEHK</sequence>
<dbReference type="InterPro" id="IPR002347">
    <property type="entry name" value="SDR_fam"/>
</dbReference>
<dbReference type="InterPro" id="IPR036291">
    <property type="entry name" value="NAD(P)-bd_dom_sf"/>
</dbReference>
<comment type="similarity">
    <text evidence="1 3">Belongs to the short-chain dehydrogenases/reductases (SDR) family.</text>
</comment>
<dbReference type="Pfam" id="PF00106">
    <property type="entry name" value="adh_short"/>
    <property type="match status" value="1"/>
</dbReference>
<gene>
    <name evidence="4" type="ORF">RUMCAL_02088</name>
</gene>
<dbReference type="GO" id="GO:0016020">
    <property type="term" value="C:membrane"/>
    <property type="evidence" value="ECO:0007669"/>
    <property type="project" value="TreeGrafter"/>
</dbReference>